<dbReference type="EMBL" id="LWUJ01000012">
    <property type="protein sequence ID" value="OAL10069.1"/>
    <property type="molecule type" value="Genomic_DNA"/>
</dbReference>
<dbReference type="AlphaFoldDB" id="A0A1A9QED6"/>
<comment type="caution">
    <text evidence="2">The sequence shown here is derived from an EMBL/GenBank/DDBJ whole genome shotgun (WGS) entry which is preliminary data.</text>
</comment>
<feature type="compositionally biased region" description="Low complexity" evidence="1">
    <location>
        <begin position="186"/>
        <end position="195"/>
    </location>
</feature>
<evidence type="ECO:0000256" key="1">
    <source>
        <dbReference type="SAM" id="MobiDB-lite"/>
    </source>
</evidence>
<dbReference type="RefSeq" id="WP_187150456.1">
    <property type="nucleotide sequence ID" value="NZ_LWUJ01000012.1"/>
</dbReference>
<dbReference type="Proteomes" id="UP000077623">
    <property type="component" value="Unassembled WGS sequence"/>
</dbReference>
<dbReference type="STRING" id="432608.A6V39_04090"/>
<sequence>MAFSAKVCLVAGAGCITSVAIGLSQARSSLSIKERLALDGYVLISSKDEKITTKAWENRASIYRDTSKNSSVLLSDLPHTNVNEKGDELKAKCDKFTDGKTTMNSIDKDIYEKITKLCALKIKEYIQSHLNKEDKFIEKQGQDEEWNNKFKEHKDRMSTEIEGINEDNAKEKISEYCEKVYELQQSNTNSSTSSNANYWCVKRPASPTKPTDSDSED</sequence>
<feature type="region of interest" description="Disordered" evidence="1">
    <location>
        <begin position="184"/>
        <end position="217"/>
    </location>
</feature>
<reference evidence="3" key="1">
    <citation type="submission" date="2016-04" db="EMBL/GenBank/DDBJ databases">
        <authorList>
            <person name="Quiroz-Castaneda R.E."/>
            <person name="Martinez-Ocampo F."/>
        </authorList>
    </citation>
    <scope>NUCLEOTIDE SEQUENCE [LARGE SCALE GENOMIC DNA]</scope>
    <source>
        <strain evidence="3">INIFAP01</strain>
    </source>
</reference>
<evidence type="ECO:0000313" key="3">
    <source>
        <dbReference type="Proteomes" id="UP000077623"/>
    </source>
</evidence>
<name>A0A1A9QED6_9MOLU</name>
<proteinExistence type="predicted"/>
<organism evidence="2 3">
    <name type="scientific">Candidatus Mycoplasma haematobovis</name>
    <dbReference type="NCBI Taxonomy" id="432608"/>
    <lineage>
        <taxon>Bacteria</taxon>
        <taxon>Bacillati</taxon>
        <taxon>Mycoplasmatota</taxon>
        <taxon>Mollicutes</taxon>
        <taxon>Mycoplasmataceae</taxon>
        <taxon>Mycoplasma</taxon>
    </lineage>
</organism>
<accession>A0A1A9QED6</accession>
<protein>
    <submittedName>
        <fullName evidence="2">Uncharacterized protein</fullName>
    </submittedName>
</protein>
<keyword evidence="3" id="KW-1185">Reference proteome</keyword>
<gene>
    <name evidence="2" type="ORF">A6V39_04090</name>
</gene>
<evidence type="ECO:0000313" key="2">
    <source>
        <dbReference type="EMBL" id="OAL10069.1"/>
    </source>
</evidence>